<name>A0A3L6EDH8_MAIZE</name>
<keyword evidence="1" id="KW-1133">Transmembrane helix</keyword>
<organism evidence="2 3">
    <name type="scientific">Zea mays</name>
    <name type="common">Maize</name>
    <dbReference type="NCBI Taxonomy" id="4577"/>
    <lineage>
        <taxon>Eukaryota</taxon>
        <taxon>Viridiplantae</taxon>
        <taxon>Streptophyta</taxon>
        <taxon>Embryophyta</taxon>
        <taxon>Tracheophyta</taxon>
        <taxon>Spermatophyta</taxon>
        <taxon>Magnoliopsida</taxon>
        <taxon>Liliopsida</taxon>
        <taxon>Poales</taxon>
        <taxon>Poaceae</taxon>
        <taxon>PACMAD clade</taxon>
        <taxon>Panicoideae</taxon>
        <taxon>Andropogonodae</taxon>
        <taxon>Andropogoneae</taxon>
        <taxon>Tripsacinae</taxon>
        <taxon>Zea</taxon>
    </lineage>
</organism>
<evidence type="ECO:0000256" key="1">
    <source>
        <dbReference type="SAM" id="Phobius"/>
    </source>
</evidence>
<evidence type="ECO:0000313" key="2">
    <source>
        <dbReference type="EMBL" id="PWZ19076.1"/>
    </source>
</evidence>
<dbReference type="AlphaFoldDB" id="A0A3L6EDH8"/>
<keyword evidence="1" id="KW-0472">Membrane</keyword>
<dbReference type="EMBL" id="NCVQ01000007">
    <property type="protein sequence ID" value="PWZ19076.1"/>
    <property type="molecule type" value="Genomic_DNA"/>
</dbReference>
<reference evidence="2 3" key="1">
    <citation type="journal article" date="2018" name="Nat. Genet.">
        <title>Extensive intraspecific gene order and gene structural variations between Mo17 and other maize genomes.</title>
        <authorList>
            <person name="Sun S."/>
            <person name="Zhou Y."/>
            <person name="Chen J."/>
            <person name="Shi J."/>
            <person name="Zhao H."/>
            <person name="Zhao H."/>
            <person name="Song W."/>
            <person name="Zhang M."/>
            <person name="Cui Y."/>
            <person name="Dong X."/>
            <person name="Liu H."/>
            <person name="Ma X."/>
            <person name="Jiao Y."/>
            <person name="Wang B."/>
            <person name="Wei X."/>
            <person name="Stein J.C."/>
            <person name="Glaubitz J.C."/>
            <person name="Lu F."/>
            <person name="Yu G."/>
            <person name="Liang C."/>
            <person name="Fengler K."/>
            <person name="Li B."/>
            <person name="Rafalski A."/>
            <person name="Schnable P.S."/>
            <person name="Ware D.H."/>
            <person name="Buckler E.S."/>
            <person name="Lai J."/>
        </authorList>
    </citation>
    <scope>NUCLEOTIDE SEQUENCE [LARGE SCALE GENOMIC DNA]</scope>
    <source>
        <strain evidence="3">cv. Missouri 17</strain>
        <tissue evidence="2">Seedling</tissue>
    </source>
</reference>
<keyword evidence="1" id="KW-0812">Transmembrane</keyword>
<comment type="caution">
    <text evidence="2">The sequence shown here is derived from an EMBL/GenBank/DDBJ whole genome shotgun (WGS) entry which is preliminary data.</text>
</comment>
<feature type="transmembrane region" description="Helical" evidence="1">
    <location>
        <begin position="111"/>
        <end position="129"/>
    </location>
</feature>
<sequence length="189" mass="20637">MGDEENIGKIGGAIGIENGNTGEARKWCGVVTSSYGRIAGHHRLRETHLLGRFILHACFRQANRLPCTNFVLKDYYTYAYWNCREKTKFAEGSKDVGASRIIGIDIDNKKIDVGVAYILAIMFISAFYSPPLLVFDSPLPLATAASKVPTVAAWTTSSRVMLFPATTASKVLSGEAIDTAKALAFKELK</sequence>
<dbReference type="Proteomes" id="UP000251960">
    <property type="component" value="Chromosome 6"/>
</dbReference>
<proteinExistence type="predicted"/>
<evidence type="ECO:0000313" key="3">
    <source>
        <dbReference type="Proteomes" id="UP000251960"/>
    </source>
</evidence>
<gene>
    <name evidence="2" type="ORF">Zm00014a_035957</name>
</gene>
<protein>
    <submittedName>
        <fullName evidence="2">Uncharacterized protein</fullName>
    </submittedName>
</protein>
<accession>A0A3L6EDH8</accession>